<evidence type="ECO:0000313" key="2">
    <source>
        <dbReference type="Proteomes" id="UP000541610"/>
    </source>
</evidence>
<comment type="caution">
    <text evidence="1">The sequence shown here is derived from an EMBL/GenBank/DDBJ whole genome shotgun (WGS) entry which is preliminary data.</text>
</comment>
<reference evidence="1 2" key="1">
    <citation type="submission" date="2020-04" db="EMBL/GenBank/DDBJ databases">
        <title>Perkinsus olseni comparative genomics.</title>
        <authorList>
            <person name="Bogema D.R."/>
        </authorList>
    </citation>
    <scope>NUCLEOTIDE SEQUENCE [LARGE SCALE GENOMIC DNA]</scope>
    <source>
        <strain evidence="1">00978-12</strain>
    </source>
</reference>
<gene>
    <name evidence="1" type="ORF">FOZ60_014507</name>
</gene>
<name>A0A7J6P7X4_PEROL</name>
<sequence length="141" mass="14339">MGVAGKALAVLSPARRVVGERAVTGPQGLQYKRCDITVHGTRQSTRPAPRRRDCTISEADAASIASEVAQGPADVIVQPAEFAVNAGANPAGRGDHNGDHIAGGADNAAVGLVPNAEAVLPAKVVDFVLKLTPEAQNDVSG</sequence>
<dbReference type="AlphaFoldDB" id="A0A7J6P7X4"/>
<accession>A0A7J6P7X4</accession>
<evidence type="ECO:0000313" key="1">
    <source>
        <dbReference type="EMBL" id="KAF4691866.1"/>
    </source>
</evidence>
<dbReference type="EMBL" id="JABANP010000069">
    <property type="protein sequence ID" value="KAF4691866.1"/>
    <property type="molecule type" value="Genomic_DNA"/>
</dbReference>
<protein>
    <submittedName>
        <fullName evidence="1">Uncharacterized protein</fullName>
    </submittedName>
</protein>
<dbReference type="Proteomes" id="UP000541610">
    <property type="component" value="Unassembled WGS sequence"/>
</dbReference>
<organism evidence="1 2">
    <name type="scientific">Perkinsus olseni</name>
    <name type="common">Perkinsus atlanticus</name>
    <dbReference type="NCBI Taxonomy" id="32597"/>
    <lineage>
        <taxon>Eukaryota</taxon>
        <taxon>Sar</taxon>
        <taxon>Alveolata</taxon>
        <taxon>Perkinsozoa</taxon>
        <taxon>Perkinsea</taxon>
        <taxon>Perkinsida</taxon>
        <taxon>Perkinsidae</taxon>
        <taxon>Perkinsus</taxon>
    </lineage>
</organism>
<proteinExistence type="predicted"/>